<feature type="non-terminal residue" evidence="2">
    <location>
        <position position="1"/>
    </location>
</feature>
<keyword evidence="3" id="KW-1185">Reference proteome</keyword>
<evidence type="ECO:0000313" key="2">
    <source>
        <dbReference type="EMBL" id="KAF2068613.1"/>
    </source>
</evidence>
<protein>
    <submittedName>
        <fullName evidence="2">Uncharacterized protein</fullName>
    </submittedName>
</protein>
<dbReference type="AlphaFoldDB" id="A0A8J4PKN0"/>
<dbReference type="Proteomes" id="UP000695562">
    <property type="component" value="Unassembled WGS sequence"/>
</dbReference>
<evidence type="ECO:0000313" key="3">
    <source>
        <dbReference type="Proteomes" id="UP000695562"/>
    </source>
</evidence>
<feature type="coiled-coil region" evidence="1">
    <location>
        <begin position="18"/>
        <end position="85"/>
    </location>
</feature>
<accession>A0A8J4PKN0</accession>
<organism evidence="2 3">
    <name type="scientific">Polysphondylium violaceum</name>
    <dbReference type="NCBI Taxonomy" id="133409"/>
    <lineage>
        <taxon>Eukaryota</taxon>
        <taxon>Amoebozoa</taxon>
        <taxon>Evosea</taxon>
        <taxon>Eumycetozoa</taxon>
        <taxon>Dictyostelia</taxon>
        <taxon>Dictyosteliales</taxon>
        <taxon>Dictyosteliaceae</taxon>
        <taxon>Polysphondylium</taxon>
    </lineage>
</organism>
<name>A0A8J4PKN0_9MYCE</name>
<comment type="caution">
    <text evidence="2">The sequence shown here is derived from an EMBL/GenBank/DDBJ whole genome shotgun (WGS) entry which is preliminary data.</text>
</comment>
<sequence length="698" mass="81530">KDILRCIKILNILDENIKKFMQDNSIKIQDNLDFLEQEIRNNNLIITKLRELKQHIKNRLDNHYLQSLETEFSVLENRLSSSINQLTETKQNIINYLNNFNFNTKKSATELFAQVLDWFKEKNSICSYKIYSSTTFQEYDIIDQLLDRYYQSQQHSLTPTTTPPTDQQQQQFIITLNECIDIKESIDTRPLLCYPIINSYKLFNLPKHPIVEPINNSQLDLFLKSITTPKKDYNNENDNNSEYKMDNVFHILIKDIGCISRLFYYLSESKFQFNYLFFVQSLDDYKNILIKLDKNFSRSVGYRELIDLFNSNIDKLTSVLIVYHHYFYDKYKYEIQYNNSIIKTIIITYSDFKANHPNVNIFGEHVLEPLSNEGLELLFNHLTDSIVSKDDIFYKPLMYTITQVDLEFMIENITKHIRNKTKTPNDIIYRKLSYGIVAIAPSEIKPENIIFKFPVGEMLWSLEVNYFKSQTKQSNEWVPITIMQSPNECTDPYQLIFTSEYVQIIVNNNNNGDVYNIKFDLRFKKVFSNFYDGDGCLNLIPLSGTFESRSQGIQPLSLSNCFGTVLYQPTQLKIVNKIIDAIGYSFSTNNNNNNNQNSEKRIAIRLVAGKDSINFINIEGNIHLIGDVKFIKDTDHTFIITSNYSRFANNNQLIFKSKNNQPIPDTGNLSGNLCGDIILKDGTIISFDIPAYEEKYEN</sequence>
<reference evidence="2" key="1">
    <citation type="submission" date="2020-01" db="EMBL/GenBank/DDBJ databases">
        <title>Development of genomics and gene disruption for Polysphondylium violaceum indicates a role for the polyketide synthase stlB in stalk morphogenesis.</title>
        <authorList>
            <person name="Narita B."/>
            <person name="Kawabe Y."/>
            <person name="Kin K."/>
            <person name="Saito T."/>
            <person name="Gibbs R."/>
            <person name="Kuspa A."/>
            <person name="Muzny D."/>
            <person name="Queller D."/>
            <person name="Richards S."/>
            <person name="Strassman J."/>
            <person name="Sucgang R."/>
            <person name="Worley K."/>
            <person name="Schaap P."/>
        </authorList>
    </citation>
    <scope>NUCLEOTIDE SEQUENCE</scope>
    <source>
        <strain evidence="2">QSvi11</strain>
    </source>
</reference>
<dbReference type="EMBL" id="AJWJ01000907">
    <property type="protein sequence ID" value="KAF2068613.1"/>
    <property type="molecule type" value="Genomic_DNA"/>
</dbReference>
<gene>
    <name evidence="2" type="ORF">CYY_010060</name>
</gene>
<evidence type="ECO:0000256" key="1">
    <source>
        <dbReference type="SAM" id="Coils"/>
    </source>
</evidence>
<proteinExistence type="predicted"/>
<keyword evidence="1" id="KW-0175">Coiled coil</keyword>